<reference evidence="2 3" key="1">
    <citation type="submission" date="2019-02" db="EMBL/GenBank/DDBJ databases">
        <title>Deep-cultivation of Planctomycetes and their phenomic and genomic characterization uncovers novel biology.</title>
        <authorList>
            <person name="Wiegand S."/>
            <person name="Jogler M."/>
            <person name="Boedeker C."/>
            <person name="Pinto D."/>
            <person name="Vollmers J."/>
            <person name="Rivas-Marin E."/>
            <person name="Kohn T."/>
            <person name="Peeters S.H."/>
            <person name="Heuer A."/>
            <person name="Rast P."/>
            <person name="Oberbeckmann S."/>
            <person name="Bunk B."/>
            <person name="Jeske O."/>
            <person name="Meyerdierks A."/>
            <person name="Storesund J.E."/>
            <person name="Kallscheuer N."/>
            <person name="Luecker S."/>
            <person name="Lage O.M."/>
            <person name="Pohl T."/>
            <person name="Merkel B.J."/>
            <person name="Hornburger P."/>
            <person name="Mueller R.-W."/>
            <person name="Bruemmer F."/>
            <person name="Labrenz M."/>
            <person name="Spormann A.M."/>
            <person name="Op den Camp H."/>
            <person name="Overmann J."/>
            <person name="Amann R."/>
            <person name="Jetten M.S.M."/>
            <person name="Mascher T."/>
            <person name="Medema M.H."/>
            <person name="Devos D.P."/>
            <person name="Kaster A.-K."/>
            <person name="Ovreas L."/>
            <person name="Rohde M."/>
            <person name="Galperin M.Y."/>
            <person name="Jogler C."/>
        </authorList>
    </citation>
    <scope>NUCLEOTIDE SEQUENCE [LARGE SCALE GENOMIC DNA]</scope>
    <source>
        <strain evidence="2 3">TBK1r</strain>
    </source>
</reference>
<sequence length="151" mass="16534">MAFLKWTLSLATVTILFVALVGCQPSNVTETDDSASLRVSTEMDHHQSMNSDRHDKGGHDHSVNSEPQPAEEIAAGKSDMDKMKETLADLPEGDRMSAMKQHFCPVSDEMLGVMGAPEKIDVNGQAVWICCNGCKDKLLAEPDKYLAKINK</sequence>
<name>A0ABX5XTM2_9BACT</name>
<evidence type="ECO:0008006" key="4">
    <source>
        <dbReference type="Google" id="ProtNLM"/>
    </source>
</evidence>
<keyword evidence="3" id="KW-1185">Reference proteome</keyword>
<evidence type="ECO:0000313" key="2">
    <source>
        <dbReference type="EMBL" id="QDV85363.1"/>
    </source>
</evidence>
<evidence type="ECO:0000313" key="3">
    <source>
        <dbReference type="Proteomes" id="UP000318081"/>
    </source>
</evidence>
<dbReference type="EMBL" id="CP036432">
    <property type="protein sequence ID" value="QDV85363.1"/>
    <property type="molecule type" value="Genomic_DNA"/>
</dbReference>
<dbReference type="Proteomes" id="UP000318081">
    <property type="component" value="Chromosome"/>
</dbReference>
<dbReference type="RefSeq" id="WP_145214887.1">
    <property type="nucleotide sequence ID" value="NZ_CP036432.1"/>
</dbReference>
<proteinExistence type="predicted"/>
<accession>A0ABX5XTM2</accession>
<feature type="compositionally biased region" description="Basic and acidic residues" evidence="1">
    <location>
        <begin position="41"/>
        <end position="63"/>
    </location>
</feature>
<gene>
    <name evidence="2" type="ORF">TBK1r_43430</name>
</gene>
<feature type="region of interest" description="Disordered" evidence="1">
    <location>
        <begin position="28"/>
        <end position="81"/>
    </location>
</feature>
<dbReference type="PROSITE" id="PS51257">
    <property type="entry name" value="PROKAR_LIPOPROTEIN"/>
    <property type="match status" value="1"/>
</dbReference>
<evidence type="ECO:0000256" key="1">
    <source>
        <dbReference type="SAM" id="MobiDB-lite"/>
    </source>
</evidence>
<organism evidence="2 3">
    <name type="scientific">Stieleria magnilauensis</name>
    <dbReference type="NCBI Taxonomy" id="2527963"/>
    <lineage>
        <taxon>Bacteria</taxon>
        <taxon>Pseudomonadati</taxon>
        <taxon>Planctomycetota</taxon>
        <taxon>Planctomycetia</taxon>
        <taxon>Pirellulales</taxon>
        <taxon>Pirellulaceae</taxon>
        <taxon>Stieleria</taxon>
    </lineage>
</organism>
<protein>
    <recommendedName>
        <fullName evidence="4">Secreted protein</fullName>
    </recommendedName>
</protein>